<evidence type="ECO:0000313" key="1">
    <source>
        <dbReference type="EMBL" id="KGM33431.1"/>
    </source>
</evidence>
<proteinExistence type="predicted"/>
<dbReference type="AlphaFoldDB" id="A0A0A0D412"/>
<feature type="non-terminal residue" evidence="1">
    <location>
        <position position="1"/>
    </location>
</feature>
<dbReference type="EMBL" id="JANX01000185">
    <property type="protein sequence ID" value="KGM33431.1"/>
    <property type="molecule type" value="Genomic_DNA"/>
</dbReference>
<protein>
    <recommendedName>
        <fullName evidence="3">Nucleoside-diphosphate sugar epimerase</fullName>
    </recommendedName>
</protein>
<dbReference type="PANTHER" id="PTHR33986:SF15">
    <property type="entry name" value="MITOCHONDRIAL FISSION PROTEIN ELM1"/>
    <property type="match status" value="1"/>
</dbReference>
<organism evidence="1 2">
    <name type="scientific">Inquilinus limosus MP06</name>
    <dbReference type="NCBI Taxonomy" id="1398085"/>
    <lineage>
        <taxon>Bacteria</taxon>
        <taxon>Pseudomonadati</taxon>
        <taxon>Pseudomonadota</taxon>
        <taxon>Alphaproteobacteria</taxon>
        <taxon>Rhodospirillales</taxon>
        <taxon>Rhodospirillaceae</taxon>
        <taxon>Inquilinus</taxon>
    </lineage>
</organism>
<dbReference type="InterPro" id="IPR009367">
    <property type="entry name" value="Elm1-like"/>
</dbReference>
<comment type="caution">
    <text evidence="1">The sequence shown here is derived from an EMBL/GenBank/DDBJ whole genome shotgun (WGS) entry which is preliminary data.</text>
</comment>
<evidence type="ECO:0000313" key="2">
    <source>
        <dbReference type="Proteomes" id="UP000029995"/>
    </source>
</evidence>
<dbReference type="Pfam" id="PF06258">
    <property type="entry name" value="Mito_fiss_Elm1"/>
    <property type="match status" value="1"/>
</dbReference>
<sequence>LARGGTGLMVTTSRRTPAGEAAALRRALEGLPAWIWDGTGPNPYFGFLALADVVIVTNDSINMTSEAATTGKPVHVVEWAELAPKHRRFHDALAAEGITRPFAGRLEQWSYPPLDDTARAAARVRALFEAPPH</sequence>
<dbReference type="Proteomes" id="UP000029995">
    <property type="component" value="Unassembled WGS sequence"/>
</dbReference>
<gene>
    <name evidence="1" type="ORF">P409_15900</name>
</gene>
<dbReference type="PANTHER" id="PTHR33986">
    <property type="entry name" value="OS02G0535700 PROTEIN"/>
    <property type="match status" value="1"/>
</dbReference>
<dbReference type="RefSeq" id="WP_034839010.1">
    <property type="nucleotide sequence ID" value="NZ_JANX01000185.1"/>
</dbReference>
<reference evidence="1 2" key="1">
    <citation type="submission" date="2014-01" db="EMBL/GenBank/DDBJ databases">
        <title>Genome sequence determination for a cystic fibrosis isolate, Inquilinus limosus.</title>
        <authorList>
            <person name="Pino M."/>
            <person name="Di Conza J."/>
            <person name="Gutkind G."/>
        </authorList>
    </citation>
    <scope>NUCLEOTIDE SEQUENCE [LARGE SCALE GENOMIC DNA]</scope>
    <source>
        <strain evidence="1 2">MP06</strain>
    </source>
</reference>
<name>A0A0A0D412_9PROT</name>
<accession>A0A0A0D412</accession>
<evidence type="ECO:0008006" key="3">
    <source>
        <dbReference type="Google" id="ProtNLM"/>
    </source>
</evidence>